<feature type="domain" description="C3H1-type" evidence="18">
    <location>
        <begin position="987"/>
        <end position="1015"/>
    </location>
</feature>
<dbReference type="FunFam" id="4.10.1000.10:FF:000033">
    <property type="entry name" value="zinc finger CCCH domain-containing protein 37"/>
    <property type="match status" value="1"/>
</dbReference>
<feature type="compositionally biased region" description="Basic and acidic residues" evidence="16">
    <location>
        <begin position="130"/>
        <end position="142"/>
    </location>
</feature>
<evidence type="ECO:0000256" key="4">
    <source>
        <dbReference type="ARBA" id="ARBA00022679"/>
    </source>
</evidence>
<dbReference type="PROSITE" id="PS00108">
    <property type="entry name" value="PROTEIN_KINASE_ST"/>
    <property type="match status" value="1"/>
</dbReference>
<dbReference type="GO" id="GO:0005524">
    <property type="term" value="F:ATP binding"/>
    <property type="evidence" value="ECO:0007669"/>
    <property type="project" value="UniProtKB-KW"/>
</dbReference>
<feature type="region of interest" description="Disordered" evidence="16">
    <location>
        <begin position="1017"/>
        <end position="1044"/>
    </location>
</feature>
<evidence type="ECO:0000256" key="1">
    <source>
        <dbReference type="ARBA" id="ARBA00009903"/>
    </source>
</evidence>
<dbReference type="InterPro" id="IPR008271">
    <property type="entry name" value="Ser/Thr_kinase_AS"/>
</dbReference>
<dbReference type="PROSITE" id="PS50011">
    <property type="entry name" value="PROTEIN_KINASE_DOM"/>
    <property type="match status" value="1"/>
</dbReference>
<protein>
    <recommendedName>
        <fullName evidence="2">non-specific serine/threonine protein kinase</fullName>
        <ecNumber evidence="2">2.7.11.1</ecNumber>
    </recommendedName>
</protein>
<dbReference type="InterPro" id="IPR036855">
    <property type="entry name" value="Znf_CCCH_sf"/>
</dbReference>
<dbReference type="EC" id="2.7.11.1" evidence="2"/>
<dbReference type="Gene3D" id="3.30.200.20">
    <property type="entry name" value="Phosphorylase Kinase, domain 1"/>
    <property type="match status" value="1"/>
</dbReference>
<dbReference type="AlphaFoldDB" id="A0A8S1ZUH1"/>
<dbReference type="InterPro" id="IPR000571">
    <property type="entry name" value="Znf_CCCH"/>
</dbReference>
<dbReference type="Gene3D" id="1.10.510.10">
    <property type="entry name" value="Transferase(Phosphotransferase) domain 1"/>
    <property type="match status" value="2"/>
</dbReference>
<feature type="zinc finger region" description="C3H1-type" evidence="15">
    <location>
        <begin position="1192"/>
        <end position="1220"/>
    </location>
</feature>
<dbReference type="PANTHER" id="PTHR45637">
    <property type="entry name" value="FLIPPASE KINASE 1-RELATED"/>
    <property type="match status" value="1"/>
</dbReference>
<dbReference type="GO" id="GO:0004674">
    <property type="term" value="F:protein serine/threonine kinase activity"/>
    <property type="evidence" value="ECO:0007669"/>
    <property type="project" value="UniProtKB-KW"/>
</dbReference>
<dbReference type="PROSITE" id="PS50103">
    <property type="entry name" value="ZF_C3H1"/>
    <property type="match status" value="6"/>
</dbReference>
<feature type="domain" description="Protein kinase" evidence="17">
    <location>
        <begin position="135"/>
        <end position="478"/>
    </location>
</feature>
<feature type="compositionally biased region" description="Polar residues" evidence="16">
    <location>
        <begin position="1018"/>
        <end position="1043"/>
    </location>
</feature>
<keyword evidence="12" id="KW-0238">DNA-binding</keyword>
<dbReference type="FunFam" id="1.10.510.10:FF:000028">
    <property type="entry name" value="serine/threonine-protein kinase D6PK-like"/>
    <property type="match status" value="1"/>
</dbReference>
<feature type="compositionally biased region" description="Polar residues" evidence="16">
    <location>
        <begin position="1"/>
        <end position="12"/>
    </location>
</feature>
<feature type="domain" description="C3H1-type" evidence="18">
    <location>
        <begin position="1192"/>
        <end position="1220"/>
    </location>
</feature>
<name>A0A8S1ZUH1_ARAAE</name>
<feature type="zinc finger region" description="C3H1-type" evidence="15">
    <location>
        <begin position="1139"/>
        <end position="1167"/>
    </location>
</feature>
<dbReference type="GO" id="GO:0008270">
    <property type="term" value="F:zinc ion binding"/>
    <property type="evidence" value="ECO:0007669"/>
    <property type="project" value="UniProtKB-KW"/>
</dbReference>
<feature type="region of interest" description="Disordered" evidence="16">
    <location>
        <begin position="1"/>
        <end position="149"/>
    </location>
</feature>
<gene>
    <name evidence="19" type="ORF">AARE701A_LOCUS7006</name>
</gene>
<sequence length="1241" mass="136078">MDLASKKNTANVGSKEVDPIVKPKSPRTSLSPFSLKLGDNVPRNPHFDPKKMDPLVKHQPIKSHEPPTATRGTNSEGDLKHNTYSSDGDSLAMRKNAPKNLHYDPKKIVPLTTSETYSPSARNHHHHRTKSPDNKRAPRHNGDYAYGDNLVGPSATPFKPHTGGDVRWDAINSIASKGPQIGLDNFRLLKRLGNKLLRAQTEREILSLLDHPFLPTLYSYFETDKFYCLVMEFCSGGNLHSLRQKQPSRRFTEEAARFYASEVLLALEYLHMLGVVYRDLKPENILVRDEGHIMLSDFDLSLRCTFNPTLVKSSSVCSGGGAILNEEFAVNGCMHPSAFLPRLLPSKKTRKAKSDSGLGGLSMPELMAEPTDVRSMSFVGTHEYLAPEIIRGEGHGSAVDWWTFGIFLYELLHGTTPFKGQGNRATLHNVVGQPLKFPDTPHVSSAARDLIRGLLVKDPHRRIAYTRGATEIKQHPFFEGVNWALVRSASPPHIPDPVDLGPYAATRGKAKSHGVGDHCNSIKPEPLVACAAGPTDDTAYIDFDCPKKPPRLTSCVVNVGFQDIAEVIHNKVLIAAGTSAVIGQLSKPFTSVVLYGKNLEFRSVFQAGGFPSTHSSSVVAAATAIAFERGFADSIFGLTVVYAGLIMYDAQGVRREVGKHAKVLNKLTANARRSEVMSLKGNESNKALQSDNISEEVTPPLKESIGHTEVEVIAGALFGFLVTFSVYSLIYALQPSYAAASAVSPAPPPQQQPPKTGLSSLYGSSADHYFPDTTFRFLARDGSEALSNYSGTLASSSAMYHHLPNTTASHLAYPQLLQHQEAAWPPGVEVPGAASAVEPLPPGVKRTSEALYYPTLLGAHNTIGQTEAWYTTDYFTKRPKLESTSHLPIYPQRAGEKDCTHYMQTRTCKFGDSCKFDHPIWVPEGGIPDWKEAPVVPNEEYPERPGEPDCPYYIKTQRCKYGSRCKFNHPREEAVVSVETQDALPERPSEPMCTFYMKTGKCKFGLTCKFHHPKDIQVPSSSQDNGSSAGLTSEPDATNNPHVTFTPALYHNSKGLPVRPGEVDCPFYLKTGSCKYGATCRYNHPERTAFIPQATGINYSLVSSNTANLNLGMVTPATSFYQTLTQPTLGALSATYPQRPGQSECDYYMKTGECKFGERCRFHHPADRLSATSNQASQQPNVKLSLAGYPRREGALNCPYYMKTGTCKYGATCKFDHPPPGEVMAKTTSEADAAGTTDTTQ</sequence>
<dbReference type="InterPro" id="IPR003832">
    <property type="entry name" value="DUF212"/>
</dbReference>
<dbReference type="SUPFAM" id="SSF90229">
    <property type="entry name" value="CCCH zinc finger"/>
    <property type="match status" value="6"/>
</dbReference>
<keyword evidence="6" id="KW-0677">Repeat</keyword>
<keyword evidence="11" id="KW-0067">ATP-binding</keyword>
<proteinExistence type="inferred from homology"/>
<organism evidence="19 20">
    <name type="scientific">Arabidopsis arenosa</name>
    <name type="common">Sand rock-cress</name>
    <name type="synonym">Cardaminopsis arenosa</name>
    <dbReference type="NCBI Taxonomy" id="38785"/>
    <lineage>
        <taxon>Eukaryota</taxon>
        <taxon>Viridiplantae</taxon>
        <taxon>Streptophyta</taxon>
        <taxon>Embryophyta</taxon>
        <taxon>Tracheophyta</taxon>
        <taxon>Spermatophyta</taxon>
        <taxon>Magnoliopsida</taxon>
        <taxon>eudicotyledons</taxon>
        <taxon>Gunneridae</taxon>
        <taxon>Pentapetalae</taxon>
        <taxon>rosids</taxon>
        <taxon>malvids</taxon>
        <taxon>Brassicales</taxon>
        <taxon>Brassicaceae</taxon>
        <taxon>Camelineae</taxon>
        <taxon>Arabidopsis</taxon>
    </lineage>
</organism>
<evidence type="ECO:0000256" key="14">
    <source>
        <dbReference type="ARBA" id="ARBA00048679"/>
    </source>
</evidence>
<evidence type="ECO:0000256" key="9">
    <source>
        <dbReference type="ARBA" id="ARBA00022777"/>
    </source>
</evidence>
<evidence type="ECO:0000256" key="6">
    <source>
        <dbReference type="ARBA" id="ARBA00022737"/>
    </source>
</evidence>
<comment type="similarity">
    <text evidence="1">Belongs to the protein kinase superfamily. AGC Ser/Thr protein kinase family.</text>
</comment>
<keyword evidence="10 15" id="KW-0862">Zinc</keyword>
<comment type="catalytic activity">
    <reaction evidence="14">
        <text>L-seryl-[protein] + ATP = O-phospho-L-seryl-[protein] + ADP + H(+)</text>
        <dbReference type="Rhea" id="RHEA:17989"/>
        <dbReference type="Rhea" id="RHEA-COMP:9863"/>
        <dbReference type="Rhea" id="RHEA-COMP:11604"/>
        <dbReference type="ChEBI" id="CHEBI:15378"/>
        <dbReference type="ChEBI" id="CHEBI:29999"/>
        <dbReference type="ChEBI" id="CHEBI:30616"/>
        <dbReference type="ChEBI" id="CHEBI:83421"/>
        <dbReference type="ChEBI" id="CHEBI:456216"/>
        <dbReference type="EC" id="2.7.11.1"/>
    </reaction>
</comment>
<dbReference type="EMBL" id="LR999453">
    <property type="protein sequence ID" value="CAE5967025.1"/>
    <property type="molecule type" value="Genomic_DNA"/>
</dbReference>
<keyword evidence="3" id="KW-0723">Serine/threonine-protein kinase</keyword>
<dbReference type="GO" id="GO:0003677">
    <property type="term" value="F:DNA binding"/>
    <property type="evidence" value="ECO:0007669"/>
    <property type="project" value="UniProtKB-KW"/>
</dbReference>
<feature type="compositionally biased region" description="Polar residues" evidence="16">
    <location>
        <begin position="70"/>
        <end position="88"/>
    </location>
</feature>
<reference evidence="19" key="1">
    <citation type="submission" date="2021-01" db="EMBL/GenBank/DDBJ databases">
        <authorList>
            <person name="Bezrukov I."/>
        </authorList>
    </citation>
    <scope>NUCLEOTIDE SEQUENCE</scope>
</reference>
<feature type="compositionally biased region" description="Basic and acidic residues" evidence="16">
    <location>
        <begin position="45"/>
        <end position="56"/>
    </location>
</feature>
<evidence type="ECO:0000256" key="2">
    <source>
        <dbReference type="ARBA" id="ARBA00012513"/>
    </source>
</evidence>
<feature type="domain" description="C3H1-type" evidence="18">
    <location>
        <begin position="893"/>
        <end position="921"/>
    </location>
</feature>
<dbReference type="SMART" id="SM00220">
    <property type="entry name" value="S_TKc"/>
    <property type="match status" value="1"/>
</dbReference>
<feature type="compositionally biased region" description="Polar residues" evidence="16">
    <location>
        <begin position="111"/>
        <end position="121"/>
    </location>
</feature>
<evidence type="ECO:0000259" key="17">
    <source>
        <dbReference type="PROSITE" id="PS50011"/>
    </source>
</evidence>
<evidence type="ECO:0000313" key="19">
    <source>
        <dbReference type="EMBL" id="CAE5967025.1"/>
    </source>
</evidence>
<dbReference type="Proteomes" id="UP000682877">
    <property type="component" value="Chromosome 3"/>
</dbReference>
<evidence type="ECO:0000256" key="10">
    <source>
        <dbReference type="ARBA" id="ARBA00022833"/>
    </source>
</evidence>
<evidence type="ECO:0000256" key="16">
    <source>
        <dbReference type="SAM" id="MobiDB-lite"/>
    </source>
</evidence>
<dbReference type="Pfam" id="PF00069">
    <property type="entry name" value="Pkinase"/>
    <property type="match status" value="2"/>
</dbReference>
<feature type="zinc finger region" description="C3H1-type" evidence="15">
    <location>
        <begin position="893"/>
        <end position="921"/>
    </location>
</feature>
<comment type="catalytic activity">
    <reaction evidence="13">
        <text>L-threonyl-[protein] + ATP = O-phospho-L-threonyl-[protein] + ADP + H(+)</text>
        <dbReference type="Rhea" id="RHEA:46608"/>
        <dbReference type="Rhea" id="RHEA-COMP:11060"/>
        <dbReference type="Rhea" id="RHEA-COMP:11605"/>
        <dbReference type="ChEBI" id="CHEBI:15378"/>
        <dbReference type="ChEBI" id="CHEBI:30013"/>
        <dbReference type="ChEBI" id="CHEBI:30616"/>
        <dbReference type="ChEBI" id="CHEBI:61977"/>
        <dbReference type="ChEBI" id="CHEBI:456216"/>
        <dbReference type="EC" id="2.7.11.1"/>
    </reaction>
</comment>
<keyword evidence="5 15" id="KW-0479">Metal-binding</keyword>
<dbReference type="InterPro" id="IPR011009">
    <property type="entry name" value="Kinase-like_dom_sf"/>
</dbReference>
<keyword evidence="7" id="KW-0547">Nucleotide-binding</keyword>
<feature type="domain" description="C3H1-type" evidence="18">
    <location>
        <begin position="1139"/>
        <end position="1167"/>
    </location>
</feature>
<evidence type="ECO:0000256" key="8">
    <source>
        <dbReference type="ARBA" id="ARBA00022771"/>
    </source>
</evidence>
<evidence type="ECO:0000256" key="3">
    <source>
        <dbReference type="ARBA" id="ARBA00022527"/>
    </source>
</evidence>
<feature type="zinc finger region" description="C3H1-type" evidence="15">
    <location>
        <begin position="1059"/>
        <end position="1087"/>
    </location>
</feature>
<dbReference type="SMART" id="SM00356">
    <property type="entry name" value="ZnF_C3H1"/>
    <property type="match status" value="6"/>
</dbReference>
<accession>A0A8S1ZUH1</accession>
<dbReference type="SUPFAM" id="SSF56112">
    <property type="entry name" value="Protein kinase-like (PK-like)"/>
    <property type="match status" value="1"/>
</dbReference>
<keyword evidence="20" id="KW-1185">Reference proteome</keyword>
<evidence type="ECO:0000256" key="15">
    <source>
        <dbReference type="PROSITE-ProRule" id="PRU00723"/>
    </source>
</evidence>
<evidence type="ECO:0000313" key="20">
    <source>
        <dbReference type="Proteomes" id="UP000682877"/>
    </source>
</evidence>
<dbReference type="Pfam" id="PF02681">
    <property type="entry name" value="DUF212"/>
    <property type="match status" value="1"/>
</dbReference>
<keyword evidence="9" id="KW-0418">Kinase</keyword>
<evidence type="ECO:0000256" key="11">
    <source>
        <dbReference type="ARBA" id="ARBA00022840"/>
    </source>
</evidence>
<feature type="domain" description="C3H1-type" evidence="18">
    <location>
        <begin position="1059"/>
        <end position="1087"/>
    </location>
</feature>
<keyword evidence="4" id="KW-0808">Transferase</keyword>
<dbReference type="InterPro" id="IPR000719">
    <property type="entry name" value="Prot_kinase_dom"/>
</dbReference>
<dbReference type="Pfam" id="PF00642">
    <property type="entry name" value="zf-CCCH"/>
    <property type="match status" value="6"/>
</dbReference>
<dbReference type="Gene3D" id="4.10.1000.10">
    <property type="entry name" value="Zinc finger, CCCH-type"/>
    <property type="match status" value="3"/>
</dbReference>
<evidence type="ECO:0000259" key="18">
    <source>
        <dbReference type="PROSITE" id="PS50103"/>
    </source>
</evidence>
<evidence type="ECO:0000256" key="12">
    <source>
        <dbReference type="ARBA" id="ARBA00023125"/>
    </source>
</evidence>
<feature type="domain" description="C3H1-type" evidence="18">
    <location>
        <begin position="944"/>
        <end position="972"/>
    </location>
</feature>
<feature type="zinc finger region" description="C3H1-type" evidence="15">
    <location>
        <begin position="987"/>
        <end position="1015"/>
    </location>
</feature>
<feature type="zinc finger region" description="C3H1-type" evidence="15">
    <location>
        <begin position="944"/>
        <end position="972"/>
    </location>
</feature>
<dbReference type="FunFam" id="1.10.510.10:FF:000295">
    <property type="entry name" value="Serine/threonine-protein kinase AGC1-7"/>
    <property type="match status" value="1"/>
</dbReference>
<evidence type="ECO:0000256" key="5">
    <source>
        <dbReference type="ARBA" id="ARBA00022723"/>
    </source>
</evidence>
<keyword evidence="8 15" id="KW-0863">Zinc-finger</keyword>
<evidence type="ECO:0000256" key="7">
    <source>
        <dbReference type="ARBA" id="ARBA00022741"/>
    </source>
</evidence>
<evidence type="ECO:0000256" key="13">
    <source>
        <dbReference type="ARBA" id="ARBA00047899"/>
    </source>
</evidence>